<dbReference type="InParanoid" id="A0A3Q7G8L9"/>
<keyword evidence="1" id="KW-0812">Transmembrane</keyword>
<name>A0A3Q7G8L9_SOLLC</name>
<dbReference type="AlphaFoldDB" id="A0A3Q7G8L9"/>
<dbReference type="Gramene" id="Solyc03g071533.1.1">
    <property type="protein sequence ID" value="Solyc03g071533.1.1"/>
    <property type="gene ID" value="Solyc03g071533.1"/>
</dbReference>
<evidence type="ECO:0000313" key="2">
    <source>
        <dbReference type="EnsemblPlants" id="Solyc03g071533.1.1"/>
    </source>
</evidence>
<reference evidence="2" key="2">
    <citation type="submission" date="2019-01" db="UniProtKB">
        <authorList>
            <consortium name="EnsemblPlants"/>
        </authorList>
    </citation>
    <scope>IDENTIFICATION</scope>
    <source>
        <strain evidence="2">cv. Heinz 1706</strain>
    </source>
</reference>
<dbReference type="EnsemblPlants" id="Solyc03g071533.1.1">
    <property type="protein sequence ID" value="Solyc03g071533.1.1"/>
    <property type="gene ID" value="Solyc03g071533.1"/>
</dbReference>
<organism evidence="2">
    <name type="scientific">Solanum lycopersicum</name>
    <name type="common">Tomato</name>
    <name type="synonym">Lycopersicon esculentum</name>
    <dbReference type="NCBI Taxonomy" id="4081"/>
    <lineage>
        <taxon>Eukaryota</taxon>
        <taxon>Viridiplantae</taxon>
        <taxon>Streptophyta</taxon>
        <taxon>Embryophyta</taxon>
        <taxon>Tracheophyta</taxon>
        <taxon>Spermatophyta</taxon>
        <taxon>Magnoliopsida</taxon>
        <taxon>eudicotyledons</taxon>
        <taxon>Gunneridae</taxon>
        <taxon>Pentapetalae</taxon>
        <taxon>asterids</taxon>
        <taxon>lamiids</taxon>
        <taxon>Solanales</taxon>
        <taxon>Solanaceae</taxon>
        <taxon>Solanoideae</taxon>
        <taxon>Solaneae</taxon>
        <taxon>Solanum</taxon>
        <taxon>Solanum subgen. Lycopersicon</taxon>
    </lineage>
</organism>
<keyword evidence="1" id="KW-0472">Membrane</keyword>
<evidence type="ECO:0000256" key="1">
    <source>
        <dbReference type="SAM" id="Phobius"/>
    </source>
</evidence>
<accession>A0A3Q7G8L9</accession>
<keyword evidence="3" id="KW-1185">Reference proteome</keyword>
<feature type="transmembrane region" description="Helical" evidence="1">
    <location>
        <begin position="109"/>
        <end position="131"/>
    </location>
</feature>
<dbReference type="Proteomes" id="UP000004994">
    <property type="component" value="Chromosome 3"/>
</dbReference>
<proteinExistence type="predicted"/>
<keyword evidence="1" id="KW-1133">Transmembrane helix</keyword>
<sequence length="168" mass="18931">MAAQVCPWWREIIPRQRQGQSVNNLKVDTSLKKKGVTLKISFSLRIIGDLGVRIFLSGDCSEESYRESHLSLPHLAPLCPGRCHGKGLYLLVTLICLATDNEVENIVCLSFISGVWLSSFIVFVFFVRPALYYCHVLLNSRIGGVSPIYSRQDLYLLKILVVFDLSNL</sequence>
<evidence type="ECO:0000313" key="3">
    <source>
        <dbReference type="Proteomes" id="UP000004994"/>
    </source>
</evidence>
<protein>
    <submittedName>
        <fullName evidence="2">Uncharacterized protein</fullName>
    </submittedName>
</protein>
<reference evidence="2" key="1">
    <citation type="journal article" date="2012" name="Nature">
        <title>The tomato genome sequence provides insights into fleshy fruit evolution.</title>
        <authorList>
            <consortium name="Tomato Genome Consortium"/>
        </authorList>
    </citation>
    <scope>NUCLEOTIDE SEQUENCE [LARGE SCALE GENOMIC DNA]</scope>
    <source>
        <strain evidence="2">cv. Heinz 1706</strain>
    </source>
</reference>